<dbReference type="OrthoDB" id="2373347at2"/>
<proteinExistence type="predicted"/>
<dbReference type="AlphaFoldDB" id="A0A1H3N6R5"/>
<protein>
    <recommendedName>
        <fullName evidence="3">Metallo-beta-lactamase domain-containing protein</fullName>
    </recommendedName>
</protein>
<dbReference type="SUPFAM" id="SSF56281">
    <property type="entry name" value="Metallo-hydrolase/oxidoreductase"/>
    <property type="match status" value="1"/>
</dbReference>
<evidence type="ECO:0000313" key="1">
    <source>
        <dbReference type="EMBL" id="SDY84454.1"/>
    </source>
</evidence>
<evidence type="ECO:0000313" key="2">
    <source>
        <dbReference type="Proteomes" id="UP000198891"/>
    </source>
</evidence>
<name>A0A1H3N6R5_9MICO</name>
<reference evidence="1 2" key="1">
    <citation type="submission" date="2016-10" db="EMBL/GenBank/DDBJ databases">
        <authorList>
            <person name="de Groot N.N."/>
        </authorList>
    </citation>
    <scope>NUCLEOTIDE SEQUENCE [LARGE SCALE GENOMIC DNA]</scope>
    <source>
        <strain evidence="1 2">CGMCC 4.3491</strain>
    </source>
</reference>
<dbReference type="EMBL" id="FNPZ01000001">
    <property type="protein sequence ID" value="SDY84454.1"/>
    <property type="molecule type" value="Genomic_DNA"/>
</dbReference>
<keyword evidence="2" id="KW-1185">Reference proteome</keyword>
<sequence>MTIWTCATCAVEHPDTEQPPENCAICTDERQWVPASGQRWVTRDGLAAEGYRIVVRGLEPDLFAIETDHELGIGQRGLLLRTPAGNLLWEPPGFIDEHGVQAVAELGGVAAVTASHPHLTGSSIQWSQAFGGAPVYVAEADARWIRRPDPAIRLWSSSIEVLPGVRMLQLGGHFPGSDVVLWSAGADGRGAMLTGDTVMVGADLASVSVMRSFPNYIPLPERIVRRILEAVQPLEYDRIYSAFRCLETDAPAIVSRSLERYIRWVRGDEPED</sequence>
<dbReference type="Gene3D" id="3.60.15.10">
    <property type="entry name" value="Ribonuclease Z/Hydroxyacylglutathione hydrolase-like"/>
    <property type="match status" value="1"/>
</dbReference>
<organism evidence="1 2">
    <name type="scientific">Herbiconiux ginsengi</name>
    <dbReference type="NCBI Taxonomy" id="381665"/>
    <lineage>
        <taxon>Bacteria</taxon>
        <taxon>Bacillati</taxon>
        <taxon>Actinomycetota</taxon>
        <taxon>Actinomycetes</taxon>
        <taxon>Micrococcales</taxon>
        <taxon>Microbacteriaceae</taxon>
        <taxon>Herbiconiux</taxon>
    </lineage>
</organism>
<evidence type="ECO:0008006" key="3">
    <source>
        <dbReference type="Google" id="ProtNLM"/>
    </source>
</evidence>
<dbReference type="PANTHER" id="PTHR36839:SF1">
    <property type="entry name" value="METALLO-BETA-LACTAMASE FAMILY PROTEIN (AFU_ORTHOLOGUE AFUA_5G12770)"/>
    <property type="match status" value="1"/>
</dbReference>
<dbReference type="STRING" id="381665.SAMN05216554_1716"/>
<dbReference type="RefSeq" id="WP_092551386.1">
    <property type="nucleotide sequence ID" value="NZ_FNPZ01000001.1"/>
</dbReference>
<accession>A0A1H3N6R5</accession>
<gene>
    <name evidence="1" type="ORF">SAMN05216554_1716</name>
</gene>
<dbReference type="InterPro" id="IPR036866">
    <property type="entry name" value="RibonucZ/Hydroxyglut_hydro"/>
</dbReference>
<dbReference type="PANTHER" id="PTHR36839">
    <property type="entry name" value="METALLO-BETA-LACTAMASE FAMILY PROTEIN (AFU_ORTHOLOGUE AFUA_5G12770)"/>
    <property type="match status" value="1"/>
</dbReference>
<dbReference type="Proteomes" id="UP000198891">
    <property type="component" value="Unassembled WGS sequence"/>
</dbReference>